<accession>A0A165ESC0</accession>
<reference evidence="1 2" key="1">
    <citation type="journal article" date="2016" name="Mol. Biol. Evol.">
        <title>Comparative Genomics of Early-Diverging Mushroom-Forming Fungi Provides Insights into the Origins of Lignocellulose Decay Capabilities.</title>
        <authorList>
            <person name="Nagy L.G."/>
            <person name="Riley R."/>
            <person name="Tritt A."/>
            <person name="Adam C."/>
            <person name="Daum C."/>
            <person name="Floudas D."/>
            <person name="Sun H."/>
            <person name="Yadav J.S."/>
            <person name="Pangilinan J."/>
            <person name="Larsson K.H."/>
            <person name="Matsuura K."/>
            <person name="Barry K."/>
            <person name="Labutti K."/>
            <person name="Kuo R."/>
            <person name="Ohm R.A."/>
            <person name="Bhattacharya S.S."/>
            <person name="Shirouzu T."/>
            <person name="Yoshinaga Y."/>
            <person name="Martin F.M."/>
            <person name="Grigoriev I.V."/>
            <person name="Hibbett D.S."/>
        </authorList>
    </citation>
    <scope>NUCLEOTIDE SEQUENCE [LARGE SCALE GENOMIC DNA]</scope>
    <source>
        <strain evidence="1 2">93-53</strain>
    </source>
</reference>
<dbReference type="AlphaFoldDB" id="A0A165ESC0"/>
<sequence>MAASVRKTNTNCQTRPLTYVTNVHASIRTVGNWSLVVNSFVPAEILAPAMHRLRRGNILHPNQRETPQALRMTFPSHSESLISHTILSPARTSFPQRSPSTPSPAFCVTKKRMVLSPTPLRSRACLPSSSCSQGHRSHREVRDRIEQFAIARCLHAALTNCCP</sequence>
<protein>
    <submittedName>
        <fullName evidence="1">Uncharacterized protein</fullName>
    </submittedName>
</protein>
<name>A0A165ESC0_9APHY</name>
<evidence type="ECO:0000313" key="2">
    <source>
        <dbReference type="Proteomes" id="UP000076871"/>
    </source>
</evidence>
<organism evidence="1 2">
    <name type="scientific">Laetiporus sulphureus 93-53</name>
    <dbReference type="NCBI Taxonomy" id="1314785"/>
    <lineage>
        <taxon>Eukaryota</taxon>
        <taxon>Fungi</taxon>
        <taxon>Dikarya</taxon>
        <taxon>Basidiomycota</taxon>
        <taxon>Agaricomycotina</taxon>
        <taxon>Agaricomycetes</taxon>
        <taxon>Polyporales</taxon>
        <taxon>Laetiporus</taxon>
    </lineage>
</organism>
<dbReference type="RefSeq" id="XP_040765402.1">
    <property type="nucleotide sequence ID" value="XM_040901151.1"/>
</dbReference>
<dbReference type="EMBL" id="KV427618">
    <property type="protein sequence ID" value="KZT07662.1"/>
    <property type="molecule type" value="Genomic_DNA"/>
</dbReference>
<evidence type="ECO:0000313" key="1">
    <source>
        <dbReference type="EMBL" id="KZT07662.1"/>
    </source>
</evidence>
<proteinExistence type="predicted"/>
<keyword evidence="2" id="KW-1185">Reference proteome</keyword>
<dbReference type="GeneID" id="63818183"/>
<gene>
    <name evidence="1" type="ORF">LAESUDRAFT_100695</name>
</gene>
<dbReference type="InParanoid" id="A0A165ESC0"/>
<dbReference type="Proteomes" id="UP000076871">
    <property type="component" value="Unassembled WGS sequence"/>
</dbReference>